<dbReference type="CDD" id="cd11643">
    <property type="entry name" value="Precorrin-6A-synthase"/>
    <property type="match status" value="1"/>
</dbReference>
<dbReference type="GO" id="GO:0032259">
    <property type="term" value="P:methylation"/>
    <property type="evidence" value="ECO:0007669"/>
    <property type="project" value="UniProtKB-KW"/>
</dbReference>
<keyword evidence="2" id="KW-0169">Cobalamin biosynthesis</keyword>
<evidence type="ECO:0000256" key="1">
    <source>
        <dbReference type="ARBA" id="ARBA00004953"/>
    </source>
</evidence>
<dbReference type="Proteomes" id="UP000271573">
    <property type="component" value="Chromosome"/>
</dbReference>
<sequence length="243" mass="26017">MIQVIGIGMGLGQITTEAAAALRECDYIIAASKRDDDGLLALRSAVCDAYDLPLIVVPDPERNRATESVRGEAGYVGAVTDWHAARVAAYREVISTHAGRPGFLVWGDPALYDSTIRIVRELDDDYSVIAGISAPQLLAARHRIVLHEVGQPVLITTQRRLASAVAGGSENVVVMLTSGFADDLVAEAGIADWQIWWGANLGTPSERLVAGTAGEVAEQIRSARDAARAEAGWVMDLYLVRKP</sequence>
<dbReference type="KEGG" id="nbe:Back2_04860"/>
<gene>
    <name evidence="7" type="ORF">Back2_04860</name>
</gene>
<reference evidence="7 8" key="1">
    <citation type="submission" date="2018-11" db="EMBL/GenBank/DDBJ databases">
        <title>Complete genome sequence of Nocardioides baekrokdamisoli strain KCTC 39748.</title>
        <authorList>
            <person name="Kang S.W."/>
            <person name="Lee K.C."/>
            <person name="Kim K.K."/>
            <person name="Kim J.S."/>
            <person name="Kim D.S."/>
            <person name="Ko S.H."/>
            <person name="Yang S.H."/>
            <person name="Shin Y.K."/>
            <person name="Lee J.S."/>
        </authorList>
    </citation>
    <scope>NUCLEOTIDE SEQUENCE [LARGE SCALE GENOMIC DNA]</scope>
    <source>
        <strain evidence="7 8">KCTC 39748</strain>
    </source>
</reference>
<dbReference type="NCBIfam" id="TIGR02434">
    <property type="entry name" value="CobF"/>
    <property type="match status" value="1"/>
</dbReference>
<evidence type="ECO:0000256" key="3">
    <source>
        <dbReference type="ARBA" id="ARBA00022603"/>
    </source>
</evidence>
<dbReference type="InterPro" id="IPR000878">
    <property type="entry name" value="4pyrrol_Mease"/>
</dbReference>
<keyword evidence="4" id="KW-0808">Transferase</keyword>
<evidence type="ECO:0000256" key="2">
    <source>
        <dbReference type="ARBA" id="ARBA00022573"/>
    </source>
</evidence>
<evidence type="ECO:0000256" key="4">
    <source>
        <dbReference type="ARBA" id="ARBA00022679"/>
    </source>
</evidence>
<organism evidence="7 8">
    <name type="scientific">Nocardioides baekrokdamisoli</name>
    <dbReference type="NCBI Taxonomy" id="1804624"/>
    <lineage>
        <taxon>Bacteria</taxon>
        <taxon>Bacillati</taxon>
        <taxon>Actinomycetota</taxon>
        <taxon>Actinomycetes</taxon>
        <taxon>Propionibacteriales</taxon>
        <taxon>Nocardioidaceae</taxon>
        <taxon>Nocardioides</taxon>
    </lineage>
</organism>
<proteinExistence type="predicted"/>
<dbReference type="RefSeq" id="WP_197715231.1">
    <property type="nucleotide sequence ID" value="NZ_AP019307.1"/>
</dbReference>
<dbReference type="EMBL" id="AP019307">
    <property type="protein sequence ID" value="BBH16199.1"/>
    <property type="molecule type" value="Genomic_DNA"/>
</dbReference>
<evidence type="ECO:0000313" key="8">
    <source>
        <dbReference type="Proteomes" id="UP000271573"/>
    </source>
</evidence>
<dbReference type="InterPro" id="IPR035996">
    <property type="entry name" value="4pyrrol_Methylase_sf"/>
</dbReference>
<keyword evidence="3 7" id="KW-0489">Methyltransferase</keyword>
<dbReference type="PANTHER" id="PTHR43467">
    <property type="entry name" value="COBALT-PRECORRIN-2 C(20)-METHYLTRANSFERASE"/>
    <property type="match status" value="1"/>
</dbReference>
<name>A0A3G9IZQ9_9ACTN</name>
<dbReference type="PANTHER" id="PTHR43467:SF1">
    <property type="entry name" value="PRECORRIN-6A SYNTHASE [DEACETYLATING]"/>
    <property type="match status" value="1"/>
</dbReference>
<dbReference type="AlphaFoldDB" id="A0A3G9IZQ9"/>
<dbReference type="GO" id="GO:0009236">
    <property type="term" value="P:cobalamin biosynthetic process"/>
    <property type="evidence" value="ECO:0007669"/>
    <property type="project" value="UniProtKB-KW"/>
</dbReference>
<dbReference type="Gene3D" id="3.40.1010.10">
    <property type="entry name" value="Cobalt-precorrin-4 Transmethylase, Domain 1"/>
    <property type="match status" value="1"/>
</dbReference>
<protein>
    <submittedName>
        <fullName evidence="7">Putative tetrapyrrole methylase family protein</fullName>
    </submittedName>
</protein>
<dbReference type="InterPro" id="IPR014777">
    <property type="entry name" value="4pyrrole_Mease_sub1"/>
</dbReference>
<keyword evidence="8" id="KW-1185">Reference proteome</keyword>
<dbReference type="InterPro" id="IPR012797">
    <property type="entry name" value="CobF"/>
</dbReference>
<dbReference type="GO" id="GO:0043819">
    <property type="term" value="F:precorrin-6A synthase (deacetylating) activity"/>
    <property type="evidence" value="ECO:0007669"/>
    <property type="project" value="InterPro"/>
</dbReference>
<dbReference type="Gene3D" id="3.30.950.10">
    <property type="entry name" value="Methyltransferase, Cobalt-precorrin-4 Transmethylase, Domain 2"/>
    <property type="match status" value="1"/>
</dbReference>
<comment type="pathway">
    <text evidence="1">Cofactor biosynthesis; adenosylcobalamin biosynthesis.</text>
</comment>
<dbReference type="SUPFAM" id="SSF53790">
    <property type="entry name" value="Tetrapyrrole methylase"/>
    <property type="match status" value="1"/>
</dbReference>
<dbReference type="Pfam" id="PF00590">
    <property type="entry name" value="TP_methylase"/>
    <property type="match status" value="1"/>
</dbReference>
<dbReference type="InterPro" id="IPR014776">
    <property type="entry name" value="4pyrrole_Mease_sub2"/>
</dbReference>
<keyword evidence="5" id="KW-0949">S-adenosyl-L-methionine</keyword>
<evidence type="ECO:0000259" key="6">
    <source>
        <dbReference type="Pfam" id="PF00590"/>
    </source>
</evidence>
<evidence type="ECO:0000313" key="7">
    <source>
        <dbReference type="EMBL" id="BBH16199.1"/>
    </source>
</evidence>
<evidence type="ECO:0000256" key="5">
    <source>
        <dbReference type="ARBA" id="ARBA00022691"/>
    </source>
</evidence>
<accession>A0A3G9IZQ9</accession>
<feature type="domain" description="Tetrapyrrole methylase" evidence="6">
    <location>
        <begin position="3"/>
        <end position="216"/>
    </location>
</feature>